<name>A0A327VQ12_9BACT</name>
<protein>
    <submittedName>
        <fullName evidence="1">Uncharacterized protein DUF4291</fullName>
    </submittedName>
</protein>
<dbReference type="PANTHER" id="PTHR38567">
    <property type="entry name" value="DUF4291 DOMAIN-CONTAINING PROTEIN"/>
    <property type="match status" value="1"/>
</dbReference>
<gene>
    <name evidence="1" type="ORF">CLV59_109262</name>
</gene>
<keyword evidence="2" id="KW-1185">Reference proteome</keyword>
<comment type="caution">
    <text evidence="1">The sequence shown here is derived from an EMBL/GenBank/DDBJ whole genome shotgun (WGS) entry which is preliminary data.</text>
</comment>
<dbReference type="Pfam" id="PF14124">
    <property type="entry name" value="DUF4291"/>
    <property type="match status" value="1"/>
</dbReference>
<sequence>MTTPTIPMRQIRAHYTESTIRVYQAYRSEIATKAVTHQRFVAPFKLERTTWIKPSFCWMMYRCGWGLKEGQEHILAIDLTHEGFLAALEDSVLAKHDLKIHGSAANWASLKEKASVVVQWDPERDMHLNQLDYRSIQIGLTPPAARKYVTNWVVKIEDITAQCHEIRSLIQQKDLERARALMPEEQVFTPGESIRARLGMDI</sequence>
<accession>A0A327VQ12</accession>
<dbReference type="Proteomes" id="UP000249819">
    <property type="component" value="Unassembled WGS sequence"/>
</dbReference>
<dbReference type="OrthoDB" id="65842at2"/>
<proteinExistence type="predicted"/>
<evidence type="ECO:0000313" key="1">
    <source>
        <dbReference type="EMBL" id="RAJ75648.1"/>
    </source>
</evidence>
<evidence type="ECO:0000313" key="2">
    <source>
        <dbReference type="Proteomes" id="UP000249819"/>
    </source>
</evidence>
<dbReference type="AlphaFoldDB" id="A0A327VQ12"/>
<dbReference type="PANTHER" id="PTHR38567:SF1">
    <property type="entry name" value="DUF4291 DOMAIN-CONTAINING PROTEIN"/>
    <property type="match status" value="1"/>
</dbReference>
<dbReference type="InterPro" id="IPR025633">
    <property type="entry name" value="DUF4291"/>
</dbReference>
<organism evidence="1 2">
    <name type="scientific">Chitinophaga dinghuensis</name>
    <dbReference type="NCBI Taxonomy" id="1539050"/>
    <lineage>
        <taxon>Bacteria</taxon>
        <taxon>Pseudomonadati</taxon>
        <taxon>Bacteroidota</taxon>
        <taxon>Chitinophagia</taxon>
        <taxon>Chitinophagales</taxon>
        <taxon>Chitinophagaceae</taxon>
        <taxon>Chitinophaga</taxon>
    </lineage>
</organism>
<dbReference type="EMBL" id="QLMA01000009">
    <property type="protein sequence ID" value="RAJ75648.1"/>
    <property type="molecule type" value="Genomic_DNA"/>
</dbReference>
<reference evidence="1 2" key="1">
    <citation type="submission" date="2018-06" db="EMBL/GenBank/DDBJ databases">
        <title>Genomic Encyclopedia of Archaeal and Bacterial Type Strains, Phase II (KMG-II): from individual species to whole genera.</title>
        <authorList>
            <person name="Goeker M."/>
        </authorList>
    </citation>
    <scope>NUCLEOTIDE SEQUENCE [LARGE SCALE GENOMIC DNA]</scope>
    <source>
        <strain evidence="1 2">DSM 29821</strain>
    </source>
</reference>
<dbReference type="RefSeq" id="WP_111594800.1">
    <property type="nucleotide sequence ID" value="NZ_QLMA01000009.1"/>
</dbReference>